<dbReference type="EMBL" id="JADBEM010000001">
    <property type="protein sequence ID" value="MBE1605535.1"/>
    <property type="molecule type" value="Genomic_DNA"/>
</dbReference>
<keyword evidence="2" id="KW-0378">Hydrolase</keyword>
<evidence type="ECO:0000259" key="5">
    <source>
        <dbReference type="Pfam" id="PF00149"/>
    </source>
</evidence>
<feature type="compositionally biased region" description="Pro residues" evidence="3">
    <location>
        <begin position="549"/>
        <end position="562"/>
    </location>
</feature>
<feature type="transmembrane region" description="Helical" evidence="4">
    <location>
        <begin position="45"/>
        <end position="65"/>
    </location>
</feature>
<dbReference type="Gene3D" id="3.60.21.10">
    <property type="match status" value="1"/>
</dbReference>
<sequence>MPAPRQVSELLPRATRFASKLGHFARVLVRLLALVAIYLRRPALVTGVVILAAGGAGFGMSLLGATSRPIGPVETTMRLVPATHGESVLSLPPLGTLALDTHDGPLRLEVDVDRINQDAAEQIFDDPSVLSHLEEDVITDVRKGVYATAGRGLVAGTACAMLVTLIAVRRPRPTLAVGGAAAVAITAIYSYAGLSLNPRAITEPKYTGLLTSAPSLIGDAEDLAQNFNAYSKELVRLVTNVTKLYDVTAALPAYQPDANVIRVLHVSDLHLGEHAWDVIASVVQQYSVDVIVDSGDITDHGLPAENYFLQRIPSLKVPYVWVRGNHDSVITEQAMRSLPNVVVLDGKVQTVKGIRFLGAGDPRFTPDRSNRDIPSETEAVARQAISLAKVADNSEPEVDAIVYHDSAGAAFFDGRASLLLTGHAHKRLNITLPKGSRLMQEGTTGGAGLRALEKPTPAPIEMSVLYLDRGTRALEAWDEITLGGLGLTSAQIERHQVKPERATTPSPIPTPSGPVPDSPIPTPTITRLPTEEPTSTSSPSGTLPGSPTGSPPGLPPALPPGVPEGTLTSPPASVVPNPP</sequence>
<gene>
    <name evidence="6" type="ORF">HEB94_002383</name>
</gene>
<comment type="caution">
    <text evidence="6">The sequence shown here is derived from an EMBL/GenBank/DDBJ whole genome shotgun (WGS) entry which is preliminary data.</text>
</comment>
<evidence type="ECO:0000256" key="2">
    <source>
        <dbReference type="ARBA" id="ARBA00022801"/>
    </source>
</evidence>
<dbReference type="RefSeq" id="WP_192749860.1">
    <property type="nucleotide sequence ID" value="NZ_BAABJL010000186.1"/>
</dbReference>
<dbReference type="PANTHER" id="PTHR31302:SF31">
    <property type="entry name" value="PHOSPHODIESTERASE YAEI"/>
    <property type="match status" value="1"/>
</dbReference>
<evidence type="ECO:0000256" key="1">
    <source>
        <dbReference type="ARBA" id="ARBA00022723"/>
    </source>
</evidence>
<feature type="transmembrane region" description="Helical" evidence="4">
    <location>
        <begin position="175"/>
        <end position="196"/>
    </location>
</feature>
<keyword evidence="4" id="KW-0812">Transmembrane</keyword>
<dbReference type="GO" id="GO:0016020">
    <property type="term" value="C:membrane"/>
    <property type="evidence" value="ECO:0007669"/>
    <property type="project" value="GOC"/>
</dbReference>
<dbReference type="Pfam" id="PF00149">
    <property type="entry name" value="Metallophos"/>
    <property type="match status" value="1"/>
</dbReference>
<dbReference type="CDD" id="cd00838">
    <property type="entry name" value="MPP_superfamily"/>
    <property type="match status" value="1"/>
</dbReference>
<keyword evidence="1" id="KW-0479">Metal-binding</keyword>
<dbReference type="GO" id="GO:0009245">
    <property type="term" value="P:lipid A biosynthetic process"/>
    <property type="evidence" value="ECO:0007669"/>
    <property type="project" value="TreeGrafter"/>
</dbReference>
<dbReference type="Proteomes" id="UP000638648">
    <property type="component" value="Unassembled WGS sequence"/>
</dbReference>
<evidence type="ECO:0000313" key="6">
    <source>
        <dbReference type="EMBL" id="MBE1605535.1"/>
    </source>
</evidence>
<keyword evidence="4" id="KW-1133">Transmembrane helix</keyword>
<dbReference type="AlphaFoldDB" id="A0A927RAY4"/>
<dbReference type="InterPro" id="IPR029052">
    <property type="entry name" value="Metallo-depent_PP-like"/>
</dbReference>
<proteinExistence type="predicted"/>
<keyword evidence="4" id="KW-0472">Membrane</keyword>
<feature type="compositionally biased region" description="Pro residues" evidence="3">
    <location>
        <begin position="506"/>
        <end position="522"/>
    </location>
</feature>
<evidence type="ECO:0000313" key="7">
    <source>
        <dbReference type="Proteomes" id="UP000638648"/>
    </source>
</evidence>
<feature type="region of interest" description="Disordered" evidence="3">
    <location>
        <begin position="494"/>
        <end position="579"/>
    </location>
</feature>
<dbReference type="InterPro" id="IPR051158">
    <property type="entry name" value="Metallophosphoesterase_sf"/>
</dbReference>
<name>A0A927RAY4_9ACTN</name>
<feature type="transmembrane region" description="Helical" evidence="4">
    <location>
        <begin position="152"/>
        <end position="169"/>
    </location>
</feature>
<evidence type="ECO:0000256" key="4">
    <source>
        <dbReference type="SAM" id="Phobius"/>
    </source>
</evidence>
<dbReference type="GO" id="GO:0008758">
    <property type="term" value="F:UDP-2,3-diacylglucosamine hydrolase activity"/>
    <property type="evidence" value="ECO:0007669"/>
    <property type="project" value="TreeGrafter"/>
</dbReference>
<dbReference type="SUPFAM" id="SSF56300">
    <property type="entry name" value="Metallo-dependent phosphatases"/>
    <property type="match status" value="1"/>
</dbReference>
<protein>
    <submittedName>
        <fullName evidence="6">MPP superfamily phosphohydrolase</fullName>
    </submittedName>
</protein>
<dbReference type="PANTHER" id="PTHR31302">
    <property type="entry name" value="TRANSMEMBRANE PROTEIN WITH METALLOPHOSPHOESTERASE DOMAIN-RELATED"/>
    <property type="match status" value="1"/>
</dbReference>
<evidence type="ECO:0000256" key="3">
    <source>
        <dbReference type="SAM" id="MobiDB-lite"/>
    </source>
</evidence>
<feature type="compositionally biased region" description="Low complexity" evidence="3">
    <location>
        <begin position="523"/>
        <end position="548"/>
    </location>
</feature>
<dbReference type="InterPro" id="IPR004843">
    <property type="entry name" value="Calcineurin-like_PHP"/>
</dbReference>
<feature type="domain" description="Calcineurin-like phosphoesterase" evidence="5">
    <location>
        <begin position="261"/>
        <end position="426"/>
    </location>
</feature>
<dbReference type="GO" id="GO:0046872">
    <property type="term" value="F:metal ion binding"/>
    <property type="evidence" value="ECO:0007669"/>
    <property type="project" value="UniProtKB-KW"/>
</dbReference>
<organism evidence="6 7">
    <name type="scientific">Actinopolymorpha pittospori</name>
    <dbReference type="NCBI Taxonomy" id="648752"/>
    <lineage>
        <taxon>Bacteria</taxon>
        <taxon>Bacillati</taxon>
        <taxon>Actinomycetota</taxon>
        <taxon>Actinomycetes</taxon>
        <taxon>Propionibacteriales</taxon>
        <taxon>Actinopolymorphaceae</taxon>
        <taxon>Actinopolymorpha</taxon>
    </lineage>
</organism>
<reference evidence="6" key="1">
    <citation type="submission" date="2020-10" db="EMBL/GenBank/DDBJ databases">
        <title>Sequencing the genomes of 1000 actinobacteria strains.</title>
        <authorList>
            <person name="Klenk H.-P."/>
        </authorList>
    </citation>
    <scope>NUCLEOTIDE SEQUENCE</scope>
    <source>
        <strain evidence="6">DSM 45354</strain>
    </source>
</reference>
<accession>A0A927RAY4</accession>
<keyword evidence="7" id="KW-1185">Reference proteome</keyword>